<dbReference type="Proteomes" id="UP001501237">
    <property type="component" value="Unassembled WGS sequence"/>
</dbReference>
<organism evidence="3 4">
    <name type="scientific">Actinocorallia longicatena</name>
    <dbReference type="NCBI Taxonomy" id="111803"/>
    <lineage>
        <taxon>Bacteria</taxon>
        <taxon>Bacillati</taxon>
        <taxon>Actinomycetota</taxon>
        <taxon>Actinomycetes</taxon>
        <taxon>Streptosporangiales</taxon>
        <taxon>Thermomonosporaceae</taxon>
        <taxon>Actinocorallia</taxon>
    </lineage>
</organism>
<comment type="caution">
    <text evidence="3">The sequence shown here is derived from an EMBL/GenBank/DDBJ whole genome shotgun (WGS) entry which is preliminary data.</text>
</comment>
<dbReference type="RefSeq" id="WP_344832923.1">
    <property type="nucleotide sequence ID" value="NZ_BAAAUV010000014.1"/>
</dbReference>
<proteinExistence type="predicted"/>
<evidence type="ECO:0000256" key="2">
    <source>
        <dbReference type="SAM" id="Phobius"/>
    </source>
</evidence>
<feature type="transmembrane region" description="Helical" evidence="2">
    <location>
        <begin position="26"/>
        <end position="44"/>
    </location>
</feature>
<protein>
    <submittedName>
        <fullName evidence="3">Uncharacterized protein</fullName>
    </submittedName>
</protein>
<feature type="region of interest" description="Disordered" evidence="1">
    <location>
        <begin position="51"/>
        <end position="76"/>
    </location>
</feature>
<evidence type="ECO:0000313" key="3">
    <source>
        <dbReference type="EMBL" id="GAA3224377.1"/>
    </source>
</evidence>
<evidence type="ECO:0000256" key="1">
    <source>
        <dbReference type="SAM" id="MobiDB-lite"/>
    </source>
</evidence>
<keyword evidence="2" id="KW-0472">Membrane</keyword>
<sequence length="76" mass="8156">MPWISGYTRADGTKVRGHYRSNPTEIGAGATALIAVIAAVFFFTTRGDDKPEVRLEPSPSASPSATITELPKIRIP</sequence>
<evidence type="ECO:0000313" key="4">
    <source>
        <dbReference type="Proteomes" id="UP001501237"/>
    </source>
</evidence>
<keyword evidence="2" id="KW-1133">Transmembrane helix</keyword>
<keyword evidence="2" id="KW-0812">Transmembrane</keyword>
<gene>
    <name evidence="3" type="ORF">GCM10010468_51360</name>
</gene>
<name>A0ABP6QKM7_9ACTN</name>
<keyword evidence="4" id="KW-1185">Reference proteome</keyword>
<dbReference type="EMBL" id="BAAAUV010000014">
    <property type="protein sequence ID" value="GAA3224377.1"/>
    <property type="molecule type" value="Genomic_DNA"/>
</dbReference>
<reference evidence="4" key="1">
    <citation type="journal article" date="2019" name="Int. J. Syst. Evol. Microbiol.">
        <title>The Global Catalogue of Microorganisms (GCM) 10K type strain sequencing project: providing services to taxonomists for standard genome sequencing and annotation.</title>
        <authorList>
            <consortium name="The Broad Institute Genomics Platform"/>
            <consortium name="The Broad Institute Genome Sequencing Center for Infectious Disease"/>
            <person name="Wu L."/>
            <person name="Ma J."/>
        </authorList>
    </citation>
    <scope>NUCLEOTIDE SEQUENCE [LARGE SCALE GENOMIC DNA]</scope>
    <source>
        <strain evidence="4">JCM 9377</strain>
    </source>
</reference>
<accession>A0ABP6QKM7</accession>